<evidence type="ECO:0000256" key="5">
    <source>
        <dbReference type="SAM" id="Phobius"/>
    </source>
</evidence>
<dbReference type="PANTHER" id="PTHR35042:SF1">
    <property type="entry name" value="DUF1772-DOMAIN-CONTAINING PROTEIN"/>
    <property type="match status" value="1"/>
</dbReference>
<keyword evidence="3 5" id="KW-1133">Transmembrane helix</keyword>
<gene>
    <name evidence="6" type="ORF">WG66_11128</name>
</gene>
<dbReference type="InterPro" id="IPR013901">
    <property type="entry name" value="Anthrone_oxy"/>
</dbReference>
<organism evidence="6 7">
    <name type="scientific">Moniliophthora roreri</name>
    <name type="common">Frosty pod rot fungus</name>
    <name type="synonym">Monilia roreri</name>
    <dbReference type="NCBI Taxonomy" id="221103"/>
    <lineage>
        <taxon>Eukaryota</taxon>
        <taxon>Fungi</taxon>
        <taxon>Dikarya</taxon>
        <taxon>Basidiomycota</taxon>
        <taxon>Agaricomycotina</taxon>
        <taxon>Agaricomycetes</taxon>
        <taxon>Agaricomycetidae</taxon>
        <taxon>Agaricales</taxon>
        <taxon>Marasmiineae</taxon>
        <taxon>Marasmiaceae</taxon>
        <taxon>Moniliophthora</taxon>
    </lineage>
</organism>
<protein>
    <recommendedName>
        <fullName evidence="8">DUF1772-domain-containing protein</fullName>
    </recommendedName>
</protein>
<evidence type="ECO:0000313" key="7">
    <source>
        <dbReference type="Proteomes" id="UP000054988"/>
    </source>
</evidence>
<dbReference type="AlphaFoldDB" id="A0A0W0FIY6"/>
<feature type="transmembrane region" description="Helical" evidence="5">
    <location>
        <begin position="156"/>
        <end position="174"/>
    </location>
</feature>
<evidence type="ECO:0008006" key="8">
    <source>
        <dbReference type="Google" id="ProtNLM"/>
    </source>
</evidence>
<accession>A0A0W0FIY6</accession>
<evidence type="ECO:0000313" key="6">
    <source>
        <dbReference type="EMBL" id="KTB36288.1"/>
    </source>
</evidence>
<comment type="subcellular location">
    <subcellularLocation>
        <location evidence="1">Membrane</location>
        <topology evidence="1">Multi-pass membrane protein</topology>
    </subcellularLocation>
</comment>
<feature type="transmembrane region" description="Helical" evidence="5">
    <location>
        <begin position="95"/>
        <end position="113"/>
    </location>
</feature>
<dbReference type="EMBL" id="LATX01001913">
    <property type="protein sequence ID" value="KTB36288.1"/>
    <property type="molecule type" value="Genomic_DNA"/>
</dbReference>
<evidence type="ECO:0000256" key="4">
    <source>
        <dbReference type="ARBA" id="ARBA00023136"/>
    </source>
</evidence>
<reference evidence="6 7" key="1">
    <citation type="submission" date="2015-12" db="EMBL/GenBank/DDBJ databases">
        <title>Draft genome sequence of Moniliophthora roreri, the causal agent of frosty pod rot of cacao.</title>
        <authorList>
            <person name="Aime M.C."/>
            <person name="Diaz-Valderrama J.R."/>
            <person name="Kijpornyongpan T."/>
            <person name="Phillips-Mora W."/>
        </authorList>
    </citation>
    <scope>NUCLEOTIDE SEQUENCE [LARGE SCALE GENOMIC DNA]</scope>
    <source>
        <strain evidence="6 7">MCA 2952</strain>
    </source>
</reference>
<dbReference type="PANTHER" id="PTHR35042">
    <property type="entry name" value="ANTHRONE OXYGENASE ENCC"/>
    <property type="match status" value="1"/>
</dbReference>
<evidence type="ECO:0000256" key="1">
    <source>
        <dbReference type="ARBA" id="ARBA00004141"/>
    </source>
</evidence>
<feature type="transmembrane region" description="Helical" evidence="5">
    <location>
        <begin position="20"/>
        <end position="44"/>
    </location>
</feature>
<dbReference type="Proteomes" id="UP000054988">
    <property type="component" value="Unassembled WGS sequence"/>
</dbReference>
<dbReference type="GO" id="GO:0016020">
    <property type="term" value="C:membrane"/>
    <property type="evidence" value="ECO:0007669"/>
    <property type="project" value="UniProtKB-SubCell"/>
</dbReference>
<keyword evidence="2 5" id="KW-0812">Transmembrane</keyword>
<feature type="transmembrane region" description="Helical" evidence="5">
    <location>
        <begin position="69"/>
        <end position="88"/>
    </location>
</feature>
<sequence>MAYEFTTPPHASGIRIAQAVGIAGSAFVSGSILSLSWMAIPAILKSSPLSPSRDAAIQWAALYDRGHKINPSLALIASSAYFFLSWNLRRNDRLLKLYAAAGVLTIGIIPWTLGTMLDTNNKLHAKAELGVEVAEIVGEKDTEAEALIKKWGVLNALRGVLPLGGAVVGLIALLW</sequence>
<keyword evidence="4 5" id="KW-0472">Membrane</keyword>
<dbReference type="eggNOG" id="ENOG502SBMN">
    <property type="taxonomic scope" value="Eukaryota"/>
</dbReference>
<dbReference type="Pfam" id="PF08592">
    <property type="entry name" value="Anthrone_oxy"/>
    <property type="match status" value="1"/>
</dbReference>
<proteinExistence type="predicted"/>
<name>A0A0W0FIY6_MONRR</name>
<evidence type="ECO:0000256" key="3">
    <source>
        <dbReference type="ARBA" id="ARBA00022989"/>
    </source>
</evidence>
<evidence type="ECO:0000256" key="2">
    <source>
        <dbReference type="ARBA" id="ARBA00022692"/>
    </source>
</evidence>
<comment type="caution">
    <text evidence="6">The sequence shown here is derived from an EMBL/GenBank/DDBJ whole genome shotgun (WGS) entry which is preliminary data.</text>
</comment>